<dbReference type="PANTHER" id="PTHR30106:SF1">
    <property type="entry name" value="UPF0324 MEMBRANE PROTEIN FN0533"/>
    <property type="match status" value="1"/>
</dbReference>
<gene>
    <name evidence="8" type="ORF">ABE541_10875</name>
</gene>
<name>A0ABV0BUW6_9SPHI</name>
<feature type="transmembrane region" description="Helical" evidence="7">
    <location>
        <begin position="20"/>
        <end position="48"/>
    </location>
</feature>
<proteinExistence type="inferred from homology"/>
<evidence type="ECO:0000256" key="2">
    <source>
        <dbReference type="ARBA" id="ARBA00007977"/>
    </source>
</evidence>
<feature type="transmembrane region" description="Helical" evidence="7">
    <location>
        <begin position="212"/>
        <end position="229"/>
    </location>
</feature>
<protein>
    <submittedName>
        <fullName evidence="8">Sulfate exporter family transporter</fullName>
    </submittedName>
</protein>
<evidence type="ECO:0000256" key="4">
    <source>
        <dbReference type="ARBA" id="ARBA00022692"/>
    </source>
</evidence>
<feature type="transmembrane region" description="Helical" evidence="7">
    <location>
        <begin position="146"/>
        <end position="167"/>
    </location>
</feature>
<keyword evidence="4 7" id="KW-0812">Transmembrane</keyword>
<dbReference type="Pfam" id="PF03601">
    <property type="entry name" value="Cons_hypoth698"/>
    <property type="match status" value="1"/>
</dbReference>
<reference evidence="8 9" key="1">
    <citation type="submission" date="2024-04" db="EMBL/GenBank/DDBJ databases">
        <title>WGS of bacteria from Torrens River.</title>
        <authorList>
            <person name="Wyrsch E.R."/>
            <person name="Drigo B."/>
        </authorList>
    </citation>
    <scope>NUCLEOTIDE SEQUENCE [LARGE SCALE GENOMIC DNA]</scope>
    <source>
        <strain evidence="8 9">TWI391</strain>
    </source>
</reference>
<comment type="similarity">
    <text evidence="2">Belongs to the UPF0324 family.</text>
</comment>
<feature type="transmembrane region" description="Helical" evidence="7">
    <location>
        <begin position="118"/>
        <end position="139"/>
    </location>
</feature>
<evidence type="ECO:0000256" key="1">
    <source>
        <dbReference type="ARBA" id="ARBA00004651"/>
    </source>
</evidence>
<feature type="transmembrane region" description="Helical" evidence="7">
    <location>
        <begin position="297"/>
        <end position="318"/>
    </location>
</feature>
<dbReference type="RefSeq" id="WP_183912364.1">
    <property type="nucleotide sequence ID" value="NZ_JBDJLH010000002.1"/>
</dbReference>
<keyword evidence="6 7" id="KW-0472">Membrane</keyword>
<dbReference type="Proteomes" id="UP001409291">
    <property type="component" value="Unassembled WGS sequence"/>
</dbReference>
<evidence type="ECO:0000256" key="6">
    <source>
        <dbReference type="ARBA" id="ARBA00023136"/>
    </source>
</evidence>
<evidence type="ECO:0000313" key="9">
    <source>
        <dbReference type="Proteomes" id="UP001409291"/>
    </source>
</evidence>
<evidence type="ECO:0000256" key="7">
    <source>
        <dbReference type="SAM" id="Phobius"/>
    </source>
</evidence>
<feature type="transmembrane region" description="Helical" evidence="7">
    <location>
        <begin position="238"/>
        <end position="255"/>
    </location>
</feature>
<feature type="transmembrane region" description="Helical" evidence="7">
    <location>
        <begin position="261"/>
        <end position="285"/>
    </location>
</feature>
<feature type="transmembrane region" description="Helical" evidence="7">
    <location>
        <begin position="60"/>
        <end position="76"/>
    </location>
</feature>
<accession>A0ABV0BUW6</accession>
<dbReference type="InterPro" id="IPR018383">
    <property type="entry name" value="UPF0324_pro"/>
</dbReference>
<keyword evidence="3" id="KW-1003">Cell membrane</keyword>
<organism evidence="8 9">
    <name type="scientific">Sphingobacterium kitahiroshimense</name>
    <dbReference type="NCBI Taxonomy" id="470446"/>
    <lineage>
        <taxon>Bacteria</taxon>
        <taxon>Pseudomonadati</taxon>
        <taxon>Bacteroidota</taxon>
        <taxon>Sphingobacteriia</taxon>
        <taxon>Sphingobacteriales</taxon>
        <taxon>Sphingobacteriaceae</taxon>
        <taxon>Sphingobacterium</taxon>
    </lineage>
</organism>
<evidence type="ECO:0000256" key="3">
    <source>
        <dbReference type="ARBA" id="ARBA00022475"/>
    </source>
</evidence>
<keyword evidence="5 7" id="KW-1133">Transmembrane helix</keyword>
<comment type="caution">
    <text evidence="8">The sequence shown here is derived from an EMBL/GenBank/DDBJ whole genome shotgun (WGS) entry which is preliminary data.</text>
</comment>
<evidence type="ECO:0000313" key="8">
    <source>
        <dbReference type="EMBL" id="MEN5377768.1"/>
    </source>
</evidence>
<dbReference type="EMBL" id="JBDJNQ010000004">
    <property type="protein sequence ID" value="MEN5377768.1"/>
    <property type="molecule type" value="Genomic_DNA"/>
</dbReference>
<comment type="subcellular location">
    <subcellularLocation>
        <location evidence="1">Cell membrane</location>
        <topology evidence="1">Multi-pass membrane protein</topology>
    </subcellularLocation>
</comment>
<dbReference type="PANTHER" id="PTHR30106">
    <property type="entry name" value="INNER MEMBRANE PROTEIN YEIH-RELATED"/>
    <property type="match status" value="1"/>
</dbReference>
<feature type="transmembrane region" description="Helical" evidence="7">
    <location>
        <begin position="88"/>
        <end position="106"/>
    </location>
</feature>
<sequence length="319" mass="34443">MEIKDKIVVIRNNRIRQIIFVTIAITCFIPALISPPIALLLGIVIAQTVGHPYLHLNQKATHILLQASVVGLGFGMQVDKALETGKTSFLLTLTFLSFTLIFGYLLGKLLKIENKTSFLIAVGTAICGGSAIAAISPVIRVQEKQLSIALGTIFTLNAAALFIFPAVGHALDLSQLQFGIWSAIAIHDTSSVVGAANKYGPEALAIATTAKLGRALWIIPVAFLAAYLFKTNGPKVKIPWFIGLFVVAMLANSYIPSIHNYQHIFTSFAKTGLTLTLFLIGCGLSRKLIIEMGIKPLLQGIILWVIISLLSLGAVLYFF</sequence>
<evidence type="ECO:0000256" key="5">
    <source>
        <dbReference type="ARBA" id="ARBA00022989"/>
    </source>
</evidence>
<keyword evidence="9" id="KW-1185">Reference proteome</keyword>